<dbReference type="PANTHER" id="PTHR21327:SF18">
    <property type="entry name" value="3,4-DIHYDROXY-2-BUTANONE 4-PHOSPHATE SYNTHASE"/>
    <property type="match status" value="1"/>
</dbReference>
<feature type="binding site" evidence="9">
    <location>
        <begin position="258"/>
        <end position="260"/>
    </location>
    <ligand>
        <name>GTP</name>
        <dbReference type="ChEBI" id="CHEBI:37565"/>
    </ligand>
</feature>
<evidence type="ECO:0000256" key="6">
    <source>
        <dbReference type="ARBA" id="ARBA00022833"/>
    </source>
</evidence>
<feature type="binding site" evidence="9">
    <location>
        <position position="231"/>
    </location>
    <ligand>
        <name>Zn(2+)</name>
        <dbReference type="ChEBI" id="CHEBI:29105"/>
        <note>catalytic</note>
    </ligand>
</feature>
<evidence type="ECO:0000256" key="2">
    <source>
        <dbReference type="ARBA" id="ARBA00022619"/>
    </source>
</evidence>
<keyword evidence="7 9" id="KW-0342">GTP-binding</keyword>
<protein>
    <recommendedName>
        <fullName evidence="9">GTP cyclohydrolase-2</fullName>
        <ecNumber evidence="9">3.5.4.25</ecNumber>
    </recommendedName>
    <alternativeName>
        <fullName evidence="9">GTP cyclohydrolase II</fullName>
    </alternativeName>
</protein>
<dbReference type="EC" id="3.5.4.25" evidence="9"/>
<dbReference type="InterPro" id="IPR032677">
    <property type="entry name" value="GTP_cyclohydro_II"/>
</dbReference>
<organism evidence="11 12">
    <name type="scientific">Alkalisalibacterium limincola</name>
    <dbReference type="NCBI Taxonomy" id="2699169"/>
    <lineage>
        <taxon>Bacteria</taxon>
        <taxon>Pseudomonadati</taxon>
        <taxon>Pseudomonadota</taxon>
        <taxon>Gammaproteobacteria</taxon>
        <taxon>Lysobacterales</taxon>
        <taxon>Lysobacteraceae</taxon>
        <taxon>Alkalisalibacterium</taxon>
    </lineage>
</organism>
<evidence type="ECO:0000256" key="1">
    <source>
        <dbReference type="ARBA" id="ARBA00004853"/>
    </source>
</evidence>
<evidence type="ECO:0000256" key="8">
    <source>
        <dbReference type="ARBA" id="ARBA00049295"/>
    </source>
</evidence>
<dbReference type="InterPro" id="IPR000926">
    <property type="entry name" value="RibA"/>
</dbReference>
<proteinExistence type="inferred from homology"/>
<keyword evidence="12" id="KW-1185">Reference proteome</keyword>
<dbReference type="SUPFAM" id="SSF142695">
    <property type="entry name" value="RibA-like"/>
    <property type="match status" value="1"/>
</dbReference>
<feature type="binding site" evidence="9">
    <location>
        <position position="315"/>
    </location>
    <ligand>
        <name>GTP</name>
        <dbReference type="ChEBI" id="CHEBI:37565"/>
    </ligand>
</feature>
<dbReference type="UniPathway" id="UPA00275">
    <property type="reaction ID" value="UER00400"/>
</dbReference>
<dbReference type="OrthoDB" id="9793111at2"/>
<gene>
    <name evidence="9" type="primary">ribA</name>
    <name evidence="11" type="ORF">FU658_11380</name>
</gene>
<keyword evidence="6 9" id="KW-0862">Zinc</keyword>
<feature type="domain" description="GTP cyclohydrolase II" evidence="10">
    <location>
        <begin position="172"/>
        <end position="335"/>
    </location>
</feature>
<feature type="binding site" evidence="9">
    <location>
        <position position="220"/>
    </location>
    <ligand>
        <name>Zn(2+)</name>
        <dbReference type="ChEBI" id="CHEBI:29105"/>
        <note>catalytic</note>
    </ligand>
</feature>
<evidence type="ECO:0000313" key="11">
    <source>
        <dbReference type="EMBL" id="TXK60739.1"/>
    </source>
</evidence>
<comment type="similarity">
    <text evidence="9">Belongs to the GTP cyclohydrolase II family.</text>
</comment>
<dbReference type="PANTHER" id="PTHR21327">
    <property type="entry name" value="GTP CYCLOHYDROLASE II-RELATED"/>
    <property type="match status" value="1"/>
</dbReference>
<dbReference type="GO" id="GO:0009231">
    <property type="term" value="P:riboflavin biosynthetic process"/>
    <property type="evidence" value="ECO:0007669"/>
    <property type="project" value="UniProtKB-UniRule"/>
</dbReference>
<dbReference type="Gene3D" id="3.40.50.10990">
    <property type="entry name" value="GTP cyclohydrolase II"/>
    <property type="match status" value="1"/>
</dbReference>
<evidence type="ECO:0000256" key="4">
    <source>
        <dbReference type="ARBA" id="ARBA00022741"/>
    </source>
</evidence>
<dbReference type="GO" id="GO:0008270">
    <property type="term" value="F:zinc ion binding"/>
    <property type="evidence" value="ECO:0007669"/>
    <property type="project" value="UniProtKB-UniRule"/>
</dbReference>
<name>A0A5C8KLR3_9GAMM</name>
<keyword evidence="5 9" id="KW-0378">Hydrolase</keyword>
<dbReference type="HAMAP" id="MF_00179">
    <property type="entry name" value="RibA"/>
    <property type="match status" value="1"/>
</dbReference>
<feature type="binding site" evidence="9">
    <location>
        <position position="233"/>
    </location>
    <ligand>
        <name>Zn(2+)</name>
        <dbReference type="ChEBI" id="CHEBI:29105"/>
        <note>catalytic</note>
    </ligand>
</feature>
<feature type="binding site" evidence="9">
    <location>
        <position position="280"/>
    </location>
    <ligand>
        <name>GTP</name>
        <dbReference type="ChEBI" id="CHEBI:37565"/>
    </ligand>
</feature>
<dbReference type="GO" id="GO:0003935">
    <property type="term" value="F:GTP cyclohydrolase II activity"/>
    <property type="evidence" value="ECO:0007669"/>
    <property type="project" value="UniProtKB-UniRule"/>
</dbReference>
<feature type="active site" description="Proton acceptor" evidence="9">
    <location>
        <position position="292"/>
    </location>
</feature>
<comment type="pathway">
    <text evidence="1 9">Cofactor biosynthesis; riboflavin biosynthesis; 5-amino-6-(D-ribitylamino)uracil from GTP: step 1/4.</text>
</comment>
<dbReference type="NCBIfam" id="NF001591">
    <property type="entry name" value="PRK00393.1"/>
    <property type="match status" value="1"/>
</dbReference>
<sequence>MRDRAERALFDLRRGQPLRLHDDDQSVLVASTEALHRFDAEALAALAQGPARIVLSGQRAVSLGLARDPEHAVAVEVEPDEYGLLQGLAGLSDPVDRRPRAQPRVANALEAGAVTLARSGRLLPAVLVFELASQPGAALAAMLADASVLELPLAEVADPGRPGAIELRPISQADVPLALAKQTRFVLFREGNGLDEHVAILIGDQASWPDPVPVRLHSSCLTGDIFGSLRCDCGEQLRGSVGRIEDMGGGILLYLAQEGRGIGLANKLRAYTRQDAGLDTVAANHALGFPDDQRDFSIAAEMLRQLQVPRITLLTNNPRKVDALRQAGIDVAGQLAIFGTLNDHNRRYMATKAQRSGHLLDDLLDRGE</sequence>
<evidence type="ECO:0000256" key="9">
    <source>
        <dbReference type="HAMAP-Rule" id="MF_00179"/>
    </source>
</evidence>
<keyword evidence="4 9" id="KW-0547">Nucleotide-binding</keyword>
<dbReference type="RefSeq" id="WP_147892198.1">
    <property type="nucleotide sequence ID" value="NZ_VRTS01000008.1"/>
</dbReference>
<comment type="function">
    <text evidence="9">Catalyzes the conversion of GTP to 2,5-diamino-6-ribosylamino-4(3H)-pyrimidinone 5'-phosphate (DARP), formate and pyrophosphate.</text>
</comment>
<dbReference type="EMBL" id="VRTS01000008">
    <property type="protein sequence ID" value="TXK60739.1"/>
    <property type="molecule type" value="Genomic_DNA"/>
</dbReference>
<dbReference type="GO" id="GO:0005829">
    <property type="term" value="C:cytosol"/>
    <property type="evidence" value="ECO:0007669"/>
    <property type="project" value="TreeGrafter"/>
</dbReference>
<evidence type="ECO:0000256" key="5">
    <source>
        <dbReference type="ARBA" id="ARBA00022801"/>
    </source>
</evidence>
<comment type="caution">
    <text evidence="11">The sequence shown here is derived from an EMBL/GenBank/DDBJ whole genome shotgun (WGS) entry which is preliminary data.</text>
</comment>
<feature type="binding site" evidence="9">
    <location>
        <position position="320"/>
    </location>
    <ligand>
        <name>GTP</name>
        <dbReference type="ChEBI" id="CHEBI:37565"/>
    </ligand>
</feature>
<accession>A0A5C8KLR3</accession>
<dbReference type="CDD" id="cd00641">
    <property type="entry name" value="GTP_cyclohydro2"/>
    <property type="match status" value="1"/>
</dbReference>
<evidence type="ECO:0000313" key="12">
    <source>
        <dbReference type="Proteomes" id="UP000321248"/>
    </source>
</evidence>
<comment type="cofactor">
    <cofactor evidence="9">
        <name>Zn(2+)</name>
        <dbReference type="ChEBI" id="CHEBI:29105"/>
    </cofactor>
    <text evidence="9">Binds 1 zinc ion per subunit.</text>
</comment>
<evidence type="ECO:0000256" key="3">
    <source>
        <dbReference type="ARBA" id="ARBA00022723"/>
    </source>
</evidence>
<keyword evidence="3 9" id="KW-0479">Metal-binding</keyword>
<feature type="binding site" evidence="9">
    <location>
        <position position="236"/>
    </location>
    <ligand>
        <name>GTP</name>
        <dbReference type="ChEBI" id="CHEBI:37565"/>
    </ligand>
</feature>
<dbReference type="GO" id="GO:0005525">
    <property type="term" value="F:GTP binding"/>
    <property type="evidence" value="ECO:0007669"/>
    <property type="project" value="UniProtKB-KW"/>
</dbReference>
<dbReference type="Proteomes" id="UP000321248">
    <property type="component" value="Unassembled WGS sequence"/>
</dbReference>
<evidence type="ECO:0000259" key="10">
    <source>
        <dbReference type="Pfam" id="PF00925"/>
    </source>
</evidence>
<dbReference type="Pfam" id="PF00925">
    <property type="entry name" value="GTP_cyclohydro2"/>
    <property type="match status" value="1"/>
</dbReference>
<evidence type="ECO:0000256" key="7">
    <source>
        <dbReference type="ARBA" id="ARBA00023134"/>
    </source>
</evidence>
<feature type="binding site" evidence="9">
    <location>
        <begin position="215"/>
        <end position="219"/>
    </location>
    <ligand>
        <name>GTP</name>
        <dbReference type="ChEBI" id="CHEBI:37565"/>
    </ligand>
</feature>
<comment type="catalytic activity">
    <reaction evidence="8 9">
        <text>GTP + 4 H2O = 2,5-diamino-6-hydroxy-4-(5-phosphoribosylamino)-pyrimidine + formate + 2 phosphate + 3 H(+)</text>
        <dbReference type="Rhea" id="RHEA:23704"/>
        <dbReference type="ChEBI" id="CHEBI:15377"/>
        <dbReference type="ChEBI" id="CHEBI:15378"/>
        <dbReference type="ChEBI" id="CHEBI:15740"/>
        <dbReference type="ChEBI" id="CHEBI:37565"/>
        <dbReference type="ChEBI" id="CHEBI:43474"/>
        <dbReference type="ChEBI" id="CHEBI:58614"/>
        <dbReference type="EC" id="3.5.4.25"/>
    </reaction>
</comment>
<keyword evidence="2 9" id="KW-0686">Riboflavin biosynthesis</keyword>
<feature type="active site" description="Nucleophile" evidence="9">
    <location>
        <position position="294"/>
    </location>
</feature>
<dbReference type="InterPro" id="IPR036144">
    <property type="entry name" value="RibA-like_sf"/>
</dbReference>
<dbReference type="AlphaFoldDB" id="A0A5C8KLR3"/>
<reference evidence="11 12" key="1">
    <citation type="submission" date="2019-08" db="EMBL/GenBank/DDBJ databases">
        <authorList>
            <person name="Karlyshev A.V."/>
        </authorList>
    </citation>
    <scope>NUCLEOTIDE SEQUENCE [LARGE SCALE GENOMIC DNA]</scope>
    <source>
        <strain evidence="11 12">Alg18-2.2</strain>
    </source>
</reference>
<dbReference type="FunFam" id="3.40.50.10990:FF:000002">
    <property type="entry name" value="GTP cyclohydrolase-2"/>
    <property type="match status" value="1"/>
</dbReference>